<evidence type="ECO:0000313" key="2">
    <source>
        <dbReference type="EMBL" id="GAA0594380.1"/>
    </source>
</evidence>
<feature type="compositionally biased region" description="Pro residues" evidence="1">
    <location>
        <begin position="376"/>
        <end position="386"/>
    </location>
</feature>
<sequence>MTNLVFSADDGSTGRELWTTDGTVAGTRLLADIWPGGGSASPSSLTSLGDGRVVFAAADPVHNTELWVTDGTTAGTQLVLDINTASSGYGTSYPSNFALLENGRALFVASDPGRGYEPWVTDGTAEGTRALETNPESAYSYLSGAFVALGDGRALFSVSDSEIGTELWVTDGTQEGTGLVVDIAPGPRGSSPGSYFGGSGMIALGDGRAIFGADDGVNGRELWVSDGTEAGTYLFADLWPGTYNPYPGSGDVPGSSNPANFTALEDGRVLFTAADPDRGTELWITDGTAGGTRIVADIWTGTTVPYQGASPTPASSSPGNIRALGDGRAVFAADDGVHGRELWVTDGTEAGTCLLADAWEGGGSGNPGGGGSYSPAPSPYGPPPYGPGGAPGGILALGDGRAVFSATDPVHGNELWITDGTPDGTRLVEDINRNAQGYANSVPSHFAALDDGRVVFTADDGANGAEPWITDGTAEGTQLLRNINPGNAGSGASAFVRLSTVDEAHAPAAGEPSPAAGEWFVA</sequence>
<dbReference type="InterPro" id="IPR030916">
    <property type="entry name" value="ELWxxDGT_rpt"/>
</dbReference>
<name>A0ABN1FNR8_9PROT</name>
<evidence type="ECO:0008006" key="4">
    <source>
        <dbReference type="Google" id="ProtNLM"/>
    </source>
</evidence>
<proteinExistence type="predicted"/>
<evidence type="ECO:0000256" key="1">
    <source>
        <dbReference type="SAM" id="MobiDB-lite"/>
    </source>
</evidence>
<reference evidence="2 3" key="1">
    <citation type="journal article" date="2019" name="Int. J. Syst. Evol. Microbiol.">
        <title>The Global Catalogue of Microorganisms (GCM) 10K type strain sequencing project: providing services to taxonomists for standard genome sequencing and annotation.</title>
        <authorList>
            <consortium name="The Broad Institute Genomics Platform"/>
            <consortium name="The Broad Institute Genome Sequencing Center for Infectious Disease"/>
            <person name="Wu L."/>
            <person name="Ma J."/>
        </authorList>
    </citation>
    <scope>NUCLEOTIDE SEQUENCE [LARGE SCALE GENOMIC DNA]</scope>
    <source>
        <strain evidence="2 3">JCM 9933</strain>
    </source>
</reference>
<dbReference type="RefSeq" id="WP_343896752.1">
    <property type="nucleotide sequence ID" value="NZ_BAAAFZ010000058.1"/>
</dbReference>
<protein>
    <recommendedName>
        <fullName evidence="4">Hyalin</fullName>
    </recommendedName>
</protein>
<dbReference type="NCBIfam" id="TIGR04534">
    <property type="entry name" value="ELWxxDGT_rpt"/>
    <property type="match status" value="1"/>
</dbReference>
<evidence type="ECO:0000313" key="3">
    <source>
        <dbReference type="Proteomes" id="UP001501588"/>
    </source>
</evidence>
<gene>
    <name evidence="2" type="ORF">GCM10009416_35850</name>
</gene>
<dbReference type="EMBL" id="BAAAFZ010000058">
    <property type="protein sequence ID" value="GAA0594380.1"/>
    <property type="molecule type" value="Genomic_DNA"/>
</dbReference>
<accession>A0ABN1FNR8</accession>
<feature type="region of interest" description="Disordered" evidence="1">
    <location>
        <begin position="365"/>
        <end position="387"/>
    </location>
</feature>
<keyword evidence="3" id="KW-1185">Reference proteome</keyword>
<organism evidence="2 3">
    <name type="scientific">Craurococcus roseus</name>
    <dbReference type="NCBI Taxonomy" id="77585"/>
    <lineage>
        <taxon>Bacteria</taxon>
        <taxon>Pseudomonadati</taxon>
        <taxon>Pseudomonadota</taxon>
        <taxon>Alphaproteobacteria</taxon>
        <taxon>Acetobacterales</taxon>
        <taxon>Acetobacteraceae</taxon>
        <taxon>Craurococcus</taxon>
    </lineage>
</organism>
<comment type="caution">
    <text evidence="2">The sequence shown here is derived from an EMBL/GenBank/DDBJ whole genome shotgun (WGS) entry which is preliminary data.</text>
</comment>
<dbReference type="Proteomes" id="UP001501588">
    <property type="component" value="Unassembled WGS sequence"/>
</dbReference>